<dbReference type="InterPro" id="IPR001638">
    <property type="entry name" value="Solute-binding_3/MltF_N"/>
</dbReference>
<comment type="caution">
    <text evidence="5">The sequence shown here is derived from an EMBL/GenBank/DDBJ whole genome shotgun (WGS) entry which is preliminary data.</text>
</comment>
<evidence type="ECO:0000313" key="6">
    <source>
        <dbReference type="Proteomes" id="UP001501035"/>
    </source>
</evidence>
<evidence type="ECO:0000259" key="4">
    <source>
        <dbReference type="SMART" id="SM00062"/>
    </source>
</evidence>
<dbReference type="PANTHER" id="PTHR30085:SF6">
    <property type="entry name" value="ABC TRANSPORTER GLUTAMINE-BINDING PROTEIN GLNH"/>
    <property type="match status" value="1"/>
</dbReference>
<evidence type="ECO:0000313" key="5">
    <source>
        <dbReference type="EMBL" id="GAA3038911.1"/>
    </source>
</evidence>
<feature type="domain" description="Solute-binding protein family 3/N-terminal" evidence="4">
    <location>
        <begin position="40"/>
        <end position="277"/>
    </location>
</feature>
<reference evidence="6" key="1">
    <citation type="journal article" date="2019" name="Int. J. Syst. Evol. Microbiol.">
        <title>The Global Catalogue of Microorganisms (GCM) 10K type strain sequencing project: providing services to taxonomists for standard genome sequencing and annotation.</title>
        <authorList>
            <consortium name="The Broad Institute Genomics Platform"/>
            <consortium name="The Broad Institute Genome Sequencing Center for Infectious Disease"/>
            <person name="Wu L."/>
            <person name="Ma J."/>
        </authorList>
    </citation>
    <scope>NUCLEOTIDE SEQUENCE [LARGE SCALE GENOMIC DNA]</scope>
    <source>
        <strain evidence="6">JCM 14234</strain>
    </source>
</reference>
<proteinExistence type="inferred from homology"/>
<evidence type="ECO:0000256" key="2">
    <source>
        <dbReference type="ARBA" id="ARBA00022448"/>
    </source>
</evidence>
<name>A0ABP6LE43_9ACTN</name>
<dbReference type="RefSeq" id="WP_290705795.1">
    <property type="nucleotide sequence ID" value="NZ_BAAAVS010000024.1"/>
</dbReference>
<dbReference type="Proteomes" id="UP001501035">
    <property type="component" value="Unassembled WGS sequence"/>
</dbReference>
<gene>
    <name evidence="5" type="ORF">GCM10010528_19340</name>
</gene>
<protein>
    <submittedName>
        <fullName evidence="5">Glutamate ABC transporter substrate-binding protein</fullName>
    </submittedName>
</protein>
<dbReference type="SUPFAM" id="SSF53850">
    <property type="entry name" value="Periplasmic binding protein-like II"/>
    <property type="match status" value="1"/>
</dbReference>
<evidence type="ECO:0000256" key="3">
    <source>
        <dbReference type="ARBA" id="ARBA00022729"/>
    </source>
</evidence>
<keyword evidence="2" id="KW-0813">Transport</keyword>
<dbReference type="Pfam" id="PF00497">
    <property type="entry name" value="SBP_bac_3"/>
    <property type="match status" value="1"/>
</dbReference>
<dbReference type="EMBL" id="BAAAVS010000024">
    <property type="protein sequence ID" value="GAA3038911.1"/>
    <property type="molecule type" value="Genomic_DNA"/>
</dbReference>
<comment type="similarity">
    <text evidence="1">Belongs to the bacterial solute-binding protein 3 family.</text>
</comment>
<dbReference type="PROSITE" id="PS51257">
    <property type="entry name" value="PROKAR_LIPOPROTEIN"/>
    <property type="match status" value="1"/>
</dbReference>
<dbReference type="Gene3D" id="3.40.190.10">
    <property type="entry name" value="Periplasmic binding protein-like II"/>
    <property type="match status" value="2"/>
</dbReference>
<keyword evidence="6" id="KW-1185">Reference proteome</keyword>
<keyword evidence="3" id="KW-0732">Signal</keyword>
<dbReference type="InterPro" id="IPR051455">
    <property type="entry name" value="Bact_solute-bind_prot3"/>
</dbReference>
<organism evidence="5 6">
    <name type="scientific">Gordonia defluvii</name>
    <dbReference type="NCBI Taxonomy" id="283718"/>
    <lineage>
        <taxon>Bacteria</taxon>
        <taxon>Bacillati</taxon>
        <taxon>Actinomycetota</taxon>
        <taxon>Actinomycetes</taxon>
        <taxon>Mycobacteriales</taxon>
        <taxon>Gordoniaceae</taxon>
        <taxon>Gordonia</taxon>
    </lineage>
</organism>
<dbReference type="PANTHER" id="PTHR30085">
    <property type="entry name" value="AMINO ACID ABC TRANSPORTER PERMEASE"/>
    <property type="match status" value="1"/>
</dbReference>
<accession>A0ABP6LE43</accession>
<sequence>MALRTHRILAALAVVGACAGLLTACGSQPRNLLDSIRSGHVILGTKYDQPGLGLRDPRLDDITGFDPTVSRYVVNHIAARLGVPPPRITWRETPSAQREALISYGEVDMIAATYSISPSRIIKVDFAGPYLVNYQGLLVRGADSPVKSLTDLDNPNRKLCSVTGSTPAQNVKRELPNVQLQEFDSYSSCVEALRNDKVDALTTDEVILAGYAHFFPRYDMRVLSMTYPRDTCSPKGAFIPAGRPFSTERYGIGMAKGQPESVAAANDALRTMLSPHPRRPSDWEEGLRQSVGNEMVDSMIARAAAPGSQFGFLPTPGDLAFLKATPSPCPPGLSR</sequence>
<evidence type="ECO:0000256" key="1">
    <source>
        <dbReference type="ARBA" id="ARBA00010333"/>
    </source>
</evidence>
<dbReference type="SMART" id="SM00062">
    <property type="entry name" value="PBPb"/>
    <property type="match status" value="1"/>
</dbReference>